<comment type="similarity">
    <text evidence="1">Belongs to the LysR transcriptional regulatory family.</text>
</comment>
<evidence type="ECO:0000313" key="6">
    <source>
        <dbReference type="EMBL" id="EOH88419.1"/>
    </source>
</evidence>
<dbReference type="SUPFAM" id="SSF53850">
    <property type="entry name" value="Periplasmic binding protein-like II"/>
    <property type="match status" value="1"/>
</dbReference>
<feature type="domain" description="HTH lysR-type" evidence="5">
    <location>
        <begin position="1"/>
        <end position="58"/>
    </location>
</feature>
<evidence type="ECO:0000256" key="1">
    <source>
        <dbReference type="ARBA" id="ARBA00009437"/>
    </source>
</evidence>
<sequence length="292" mass="32443">MELRVLNYFLAVVREKNITNAANFLHLSQPALSKQLKQLEDELGVTLFQRGNREIELTDEGRYLANRGKEILDLVEKTTANISSEEVITGSVAIGGGETEAMQVIAKAVKKMKKQHPDIYIQLYSGNGDHISEMLDSGILDFGLVIDPVEKQRYNYFKLNEINQWGLLVREDSPLAKNETITVDDLHGIPLLIADQTLVDNRIAEWAGVSLQNFQVVGTYNLLYNASLMVKEGLASALCINGIINTAASTLVFVPLEPVLISNLNIIWKKDFLPSKAASVFLDNLKSIIQSD</sequence>
<dbReference type="OrthoDB" id="9803735at2"/>
<dbReference type="SUPFAM" id="SSF46785">
    <property type="entry name" value="Winged helix' DNA-binding domain"/>
    <property type="match status" value="1"/>
</dbReference>
<dbReference type="RefSeq" id="WP_010759181.1">
    <property type="nucleotide sequence ID" value="NZ_ASWD01000003.1"/>
</dbReference>
<dbReference type="AlphaFoldDB" id="R2SJR5"/>
<evidence type="ECO:0000256" key="3">
    <source>
        <dbReference type="ARBA" id="ARBA00023125"/>
    </source>
</evidence>
<evidence type="ECO:0000256" key="4">
    <source>
        <dbReference type="ARBA" id="ARBA00023163"/>
    </source>
</evidence>
<gene>
    <name evidence="6" type="ORF">UAU_04237</name>
</gene>
<evidence type="ECO:0000256" key="2">
    <source>
        <dbReference type="ARBA" id="ARBA00023015"/>
    </source>
</evidence>
<dbReference type="Pfam" id="PF00126">
    <property type="entry name" value="HTH_1"/>
    <property type="match status" value="1"/>
</dbReference>
<keyword evidence="4" id="KW-0804">Transcription</keyword>
<dbReference type="HOGENOM" id="CLU_039613_6_2_9"/>
<keyword evidence="2" id="KW-0805">Transcription regulation</keyword>
<evidence type="ECO:0000259" key="5">
    <source>
        <dbReference type="PROSITE" id="PS50931"/>
    </source>
</evidence>
<dbReference type="PANTHER" id="PTHR30419">
    <property type="entry name" value="HTH-TYPE TRANSCRIPTIONAL REGULATOR YBHD"/>
    <property type="match status" value="1"/>
</dbReference>
<dbReference type="PROSITE" id="PS50931">
    <property type="entry name" value="HTH_LYSR"/>
    <property type="match status" value="1"/>
</dbReference>
<dbReference type="Pfam" id="PF03466">
    <property type="entry name" value="LysR_substrate"/>
    <property type="match status" value="1"/>
</dbReference>
<protein>
    <recommendedName>
        <fullName evidence="5">HTH lysR-type domain-containing protein</fullName>
    </recommendedName>
</protein>
<dbReference type="Proteomes" id="UP000013782">
    <property type="component" value="Unassembled WGS sequence"/>
</dbReference>
<comment type="caution">
    <text evidence="6">The sequence shown here is derived from an EMBL/GenBank/DDBJ whole genome shotgun (WGS) entry which is preliminary data.</text>
</comment>
<dbReference type="PATRIC" id="fig|1158607.3.peg.4214"/>
<dbReference type="CDD" id="cd05466">
    <property type="entry name" value="PBP2_LTTR_substrate"/>
    <property type="match status" value="1"/>
</dbReference>
<dbReference type="GO" id="GO:0005829">
    <property type="term" value="C:cytosol"/>
    <property type="evidence" value="ECO:0007669"/>
    <property type="project" value="TreeGrafter"/>
</dbReference>
<dbReference type="EMBL" id="AJAQ01000045">
    <property type="protein sequence ID" value="EOH88419.1"/>
    <property type="molecule type" value="Genomic_DNA"/>
</dbReference>
<evidence type="ECO:0000313" key="7">
    <source>
        <dbReference type="Proteomes" id="UP000013782"/>
    </source>
</evidence>
<proteinExistence type="inferred from homology"/>
<dbReference type="InterPro" id="IPR005119">
    <property type="entry name" value="LysR_subst-bd"/>
</dbReference>
<dbReference type="InterPro" id="IPR036390">
    <property type="entry name" value="WH_DNA-bd_sf"/>
</dbReference>
<dbReference type="GO" id="GO:0003700">
    <property type="term" value="F:DNA-binding transcription factor activity"/>
    <property type="evidence" value="ECO:0007669"/>
    <property type="project" value="InterPro"/>
</dbReference>
<dbReference type="Gene3D" id="1.10.10.10">
    <property type="entry name" value="Winged helix-like DNA-binding domain superfamily/Winged helix DNA-binding domain"/>
    <property type="match status" value="1"/>
</dbReference>
<dbReference type="PRINTS" id="PR00039">
    <property type="entry name" value="HTHLYSR"/>
</dbReference>
<accession>R2SJR5</accession>
<keyword evidence="7" id="KW-1185">Reference proteome</keyword>
<keyword evidence="3" id="KW-0238">DNA-binding</keyword>
<dbReference type="Gene3D" id="3.40.190.290">
    <property type="match status" value="1"/>
</dbReference>
<dbReference type="InterPro" id="IPR036388">
    <property type="entry name" value="WH-like_DNA-bd_sf"/>
</dbReference>
<dbReference type="InterPro" id="IPR000847">
    <property type="entry name" value="LysR_HTH_N"/>
</dbReference>
<dbReference type="STRING" id="160454.RV10_GL002712"/>
<reference evidence="6 7" key="1">
    <citation type="submission" date="2013-02" db="EMBL/GenBank/DDBJ databases">
        <title>The Genome Sequence of Enterococcus pallens BAA-351.</title>
        <authorList>
            <consortium name="The Broad Institute Genome Sequencing Platform"/>
            <consortium name="The Broad Institute Genome Sequencing Center for Infectious Disease"/>
            <person name="Earl A.M."/>
            <person name="Gilmore M.S."/>
            <person name="Lebreton F."/>
            <person name="Walker B."/>
            <person name="Young S.K."/>
            <person name="Zeng Q."/>
            <person name="Gargeya S."/>
            <person name="Fitzgerald M."/>
            <person name="Haas B."/>
            <person name="Abouelleil A."/>
            <person name="Alvarado L."/>
            <person name="Arachchi H.M."/>
            <person name="Berlin A.M."/>
            <person name="Chapman S.B."/>
            <person name="Dewar J."/>
            <person name="Goldberg J."/>
            <person name="Griggs A."/>
            <person name="Gujja S."/>
            <person name="Hansen M."/>
            <person name="Howarth C."/>
            <person name="Imamovic A."/>
            <person name="Larimer J."/>
            <person name="McCowan C."/>
            <person name="Murphy C."/>
            <person name="Neiman D."/>
            <person name="Pearson M."/>
            <person name="Priest M."/>
            <person name="Roberts A."/>
            <person name="Saif S."/>
            <person name="Shea T."/>
            <person name="Sisk P."/>
            <person name="Sykes S."/>
            <person name="Wortman J."/>
            <person name="Nusbaum C."/>
            <person name="Birren B."/>
        </authorList>
    </citation>
    <scope>NUCLEOTIDE SEQUENCE [LARGE SCALE GENOMIC DNA]</scope>
    <source>
        <strain evidence="6 7">ATCC BAA-351</strain>
    </source>
</reference>
<dbReference type="eggNOG" id="COG0583">
    <property type="taxonomic scope" value="Bacteria"/>
</dbReference>
<dbReference type="FunFam" id="1.10.10.10:FF:000001">
    <property type="entry name" value="LysR family transcriptional regulator"/>
    <property type="match status" value="1"/>
</dbReference>
<dbReference type="GO" id="GO:0003677">
    <property type="term" value="F:DNA binding"/>
    <property type="evidence" value="ECO:0007669"/>
    <property type="project" value="UniProtKB-KW"/>
</dbReference>
<dbReference type="PANTHER" id="PTHR30419:SF8">
    <property type="entry name" value="NITROGEN ASSIMILATION TRANSCRIPTIONAL ACTIVATOR-RELATED"/>
    <property type="match status" value="1"/>
</dbReference>
<name>R2SJR5_9ENTE</name>
<dbReference type="InterPro" id="IPR050950">
    <property type="entry name" value="HTH-type_LysR_regulators"/>
</dbReference>
<organism evidence="6 7">
    <name type="scientific">Enterococcus pallens ATCC BAA-351</name>
    <dbReference type="NCBI Taxonomy" id="1158607"/>
    <lineage>
        <taxon>Bacteria</taxon>
        <taxon>Bacillati</taxon>
        <taxon>Bacillota</taxon>
        <taxon>Bacilli</taxon>
        <taxon>Lactobacillales</taxon>
        <taxon>Enterococcaceae</taxon>
        <taxon>Enterococcus</taxon>
    </lineage>
</organism>